<sequence>MELLKRKIYSELVRWKAESKGKSALLIEGARRVGKTMIAEAFGKSEFPSFKTIDFSRESEELKNVFDDLSRVDIFFERLFLALGISPLPKGSLLIFDEVQFCPKARQAIKTLVADGRYYYVETGSLVSIRENTESILIPSEEESIQMCPLDYEEFLWACGLEFEAKAIVEHLNNRVPFDEPTHKRLLSNFRNYLAIGGMPQVVKAYLETHDLYAVDRQKRQILKLYEDDLRKIDSRFGTICHMVWTQIPAMLSKHSTRFIVSSTNERADSVLFNSTMEKLVESKTVIAVYKANDPSVGFSLTKDIGSFKLYFCDVGLFTSIVYANSPKQAKDVYQRLVFDKLKTNLGMLFENAAAQILTANFFEPYYYSWEQSQDGVRKRYEIDFLVSKHGKTIPFEVKSRDVSSKESLELFGKRFPKRVGEKYIVANKRFSSEGNLTYLPYYMLFALN</sequence>
<keyword evidence="3" id="KW-0067">ATP-binding</keyword>
<reference evidence="3" key="1">
    <citation type="submission" date="2020-10" db="EMBL/GenBank/DDBJ databases">
        <authorList>
            <person name="Gilroy R."/>
        </authorList>
    </citation>
    <scope>NUCLEOTIDE SEQUENCE</scope>
    <source>
        <strain evidence="3">17113</strain>
    </source>
</reference>
<dbReference type="Gene3D" id="3.40.50.300">
    <property type="entry name" value="P-loop containing nucleotide triphosphate hydrolases"/>
    <property type="match status" value="1"/>
</dbReference>
<evidence type="ECO:0000259" key="1">
    <source>
        <dbReference type="Pfam" id="PF13173"/>
    </source>
</evidence>
<dbReference type="Pfam" id="PF13173">
    <property type="entry name" value="AAA_14"/>
    <property type="match status" value="1"/>
</dbReference>
<evidence type="ECO:0000313" key="3">
    <source>
        <dbReference type="EMBL" id="MBO8426091.1"/>
    </source>
</evidence>
<gene>
    <name evidence="3" type="ORF">IAC61_02075</name>
</gene>
<dbReference type="InterPro" id="IPR041682">
    <property type="entry name" value="AAA_14"/>
</dbReference>
<dbReference type="PANTHER" id="PTHR33295">
    <property type="entry name" value="ATPASE"/>
    <property type="match status" value="1"/>
</dbReference>
<reference evidence="3" key="2">
    <citation type="journal article" date="2021" name="PeerJ">
        <title>Extensive microbial diversity within the chicken gut microbiome revealed by metagenomics and culture.</title>
        <authorList>
            <person name="Gilroy R."/>
            <person name="Ravi A."/>
            <person name="Getino M."/>
            <person name="Pursley I."/>
            <person name="Horton D.L."/>
            <person name="Alikhan N.F."/>
            <person name="Baker D."/>
            <person name="Gharbi K."/>
            <person name="Hall N."/>
            <person name="Watson M."/>
            <person name="Adriaenssens E.M."/>
            <person name="Foster-Nyarko E."/>
            <person name="Jarju S."/>
            <person name="Secka A."/>
            <person name="Antonio M."/>
            <person name="Oren A."/>
            <person name="Chaudhuri R.R."/>
            <person name="La Ragione R."/>
            <person name="Hildebrand F."/>
            <person name="Pallen M.J."/>
        </authorList>
    </citation>
    <scope>NUCLEOTIDE SEQUENCE</scope>
    <source>
        <strain evidence="3">17113</strain>
    </source>
</reference>
<dbReference type="Proteomes" id="UP000823634">
    <property type="component" value="Unassembled WGS sequence"/>
</dbReference>
<dbReference type="GO" id="GO:0005524">
    <property type="term" value="F:ATP binding"/>
    <property type="evidence" value="ECO:0007669"/>
    <property type="project" value="UniProtKB-KW"/>
</dbReference>
<dbReference type="InterPro" id="IPR011335">
    <property type="entry name" value="Restrct_endonuc-II-like"/>
</dbReference>
<dbReference type="SUPFAM" id="SSF52540">
    <property type="entry name" value="P-loop containing nucleoside triphosphate hydrolases"/>
    <property type="match status" value="1"/>
</dbReference>
<dbReference type="SUPFAM" id="SSF52980">
    <property type="entry name" value="Restriction endonuclease-like"/>
    <property type="match status" value="1"/>
</dbReference>
<feature type="domain" description="DUF4143" evidence="2">
    <location>
        <begin position="242"/>
        <end position="400"/>
    </location>
</feature>
<feature type="domain" description="AAA" evidence="1">
    <location>
        <begin position="23"/>
        <end position="156"/>
    </location>
</feature>
<dbReference type="InterPro" id="IPR025420">
    <property type="entry name" value="DUF4143"/>
</dbReference>
<dbReference type="PANTHER" id="PTHR33295:SF7">
    <property type="entry name" value="ATPASE"/>
    <property type="match status" value="1"/>
</dbReference>
<comment type="caution">
    <text evidence="3">The sequence shown here is derived from an EMBL/GenBank/DDBJ whole genome shotgun (WGS) entry which is preliminary data.</text>
</comment>
<dbReference type="InterPro" id="IPR027417">
    <property type="entry name" value="P-loop_NTPase"/>
</dbReference>
<organism evidence="3 4">
    <name type="scientific">Candidatus Alloenteromonas pullistercoris</name>
    <dbReference type="NCBI Taxonomy" id="2840785"/>
    <lineage>
        <taxon>Bacteria</taxon>
        <taxon>Bacillati</taxon>
        <taxon>Bacillota</taxon>
        <taxon>Bacillota incertae sedis</taxon>
        <taxon>Candidatus Alloenteromonas</taxon>
    </lineage>
</organism>
<proteinExistence type="predicted"/>
<protein>
    <submittedName>
        <fullName evidence="3">ATP-binding protein</fullName>
    </submittedName>
</protein>
<evidence type="ECO:0000313" key="4">
    <source>
        <dbReference type="Proteomes" id="UP000823634"/>
    </source>
</evidence>
<dbReference type="AlphaFoldDB" id="A0A9D9DGM0"/>
<name>A0A9D9DGM0_9FIRM</name>
<accession>A0A9D9DGM0</accession>
<dbReference type="EMBL" id="JADINA010000016">
    <property type="protein sequence ID" value="MBO8426091.1"/>
    <property type="molecule type" value="Genomic_DNA"/>
</dbReference>
<evidence type="ECO:0000259" key="2">
    <source>
        <dbReference type="Pfam" id="PF13635"/>
    </source>
</evidence>
<dbReference type="Pfam" id="PF13635">
    <property type="entry name" value="DUF4143"/>
    <property type="match status" value="1"/>
</dbReference>
<keyword evidence="3" id="KW-0547">Nucleotide-binding</keyword>